<sequence length="180" mass="21481">MNDNDDKYIYELLNKHIEYCNLIDDINKKIKNMKKIRHPNFPESISEYIVKKCYENKYKVDVNFGKIGDLVYKDTRIEVKAFTSSGPSSFGPDEKWNQLIFVDASLFREKKFKIYQIDLSNDNPNWKNIKVNSKDTYEDHCKQKRRPRILFSSIYKILNDFIKVLFDGIIKIDENKLNFS</sequence>
<name>A0A6C0BEG0_9ZZZZ</name>
<proteinExistence type="predicted"/>
<dbReference type="EMBL" id="MN739138">
    <property type="protein sequence ID" value="QHS90450.1"/>
    <property type="molecule type" value="Genomic_DNA"/>
</dbReference>
<dbReference type="AlphaFoldDB" id="A0A6C0BEG0"/>
<accession>A0A6C0BEG0</accession>
<protein>
    <submittedName>
        <fullName evidence="1">Uncharacterized protein</fullName>
    </submittedName>
</protein>
<evidence type="ECO:0000313" key="1">
    <source>
        <dbReference type="EMBL" id="QHS90450.1"/>
    </source>
</evidence>
<organism evidence="1">
    <name type="scientific">viral metagenome</name>
    <dbReference type="NCBI Taxonomy" id="1070528"/>
    <lineage>
        <taxon>unclassified sequences</taxon>
        <taxon>metagenomes</taxon>
        <taxon>organismal metagenomes</taxon>
    </lineage>
</organism>
<reference evidence="1" key="1">
    <citation type="journal article" date="2020" name="Nature">
        <title>Giant virus diversity and host interactions through global metagenomics.</title>
        <authorList>
            <person name="Schulz F."/>
            <person name="Roux S."/>
            <person name="Paez-Espino D."/>
            <person name="Jungbluth S."/>
            <person name="Walsh D.A."/>
            <person name="Denef V.J."/>
            <person name="McMahon K.D."/>
            <person name="Konstantinidis K.T."/>
            <person name="Eloe-Fadrosh E.A."/>
            <person name="Kyrpides N.C."/>
            <person name="Woyke T."/>
        </authorList>
    </citation>
    <scope>NUCLEOTIDE SEQUENCE</scope>
    <source>
        <strain evidence="1">GVMAG-M-3300010160-60</strain>
    </source>
</reference>
<dbReference type="Pfam" id="PF09504">
    <property type="entry name" value="RE_Bsp6I"/>
    <property type="match status" value="1"/>
</dbReference>
<dbReference type="InterPro" id="IPR019037">
    <property type="entry name" value="Restrct_endonuc_II_Bsp6I"/>
</dbReference>